<dbReference type="Proteomes" id="UP001226720">
    <property type="component" value="Unassembled WGS sequence"/>
</dbReference>
<name>A0ABU0K241_9BACL</name>
<feature type="transmembrane region" description="Helical" evidence="1">
    <location>
        <begin position="31"/>
        <end position="50"/>
    </location>
</feature>
<reference evidence="2" key="1">
    <citation type="submission" date="2023-07" db="EMBL/GenBank/DDBJ databases">
        <title>Genomic Encyclopedia of Type Strains, Phase IV (KMG-IV): sequencing the most valuable type-strain genomes for metagenomic binning, comparative biology and taxonomic classification.</title>
        <authorList>
            <person name="Goeker M."/>
        </authorList>
    </citation>
    <scope>NUCLEOTIDE SEQUENCE [LARGE SCALE GENOMIC DNA]</scope>
    <source>
        <strain evidence="2">JSM 076093</strain>
    </source>
</reference>
<protein>
    <submittedName>
        <fullName evidence="2">Uncharacterized protein</fullName>
    </submittedName>
</protein>
<evidence type="ECO:0000313" key="3">
    <source>
        <dbReference type="Proteomes" id="UP001226720"/>
    </source>
</evidence>
<comment type="caution">
    <text evidence="2">The sequence shown here is derived from an EMBL/GenBank/DDBJ whole genome shotgun (WGS) entry which is preliminary data.</text>
</comment>
<accession>A0ABU0K241</accession>
<keyword evidence="1" id="KW-0812">Transmembrane</keyword>
<feature type="transmembrane region" description="Helical" evidence="1">
    <location>
        <begin position="7"/>
        <end position="25"/>
    </location>
</feature>
<sequence length="58" mass="6658">MTTLRINLFIITIVLGVVVLIDYSLPADLSLYVKSILFLAIILYIPYLVIKYKAKEQK</sequence>
<keyword evidence="1" id="KW-1133">Transmembrane helix</keyword>
<proteinExistence type="predicted"/>
<dbReference type="RefSeq" id="WP_301552105.1">
    <property type="nucleotide sequence ID" value="NZ_JAQRMZ010000006.1"/>
</dbReference>
<dbReference type="EMBL" id="JAUSWM010000004">
    <property type="protein sequence ID" value="MDQ0483423.1"/>
    <property type="molecule type" value="Genomic_DNA"/>
</dbReference>
<dbReference type="GeneID" id="301327706"/>
<evidence type="ECO:0000313" key="2">
    <source>
        <dbReference type="EMBL" id="MDQ0483423.1"/>
    </source>
</evidence>
<gene>
    <name evidence="2" type="ORF">QO000_002405</name>
</gene>
<keyword evidence="3" id="KW-1185">Reference proteome</keyword>
<keyword evidence="1" id="KW-0472">Membrane</keyword>
<organism evidence="2 3">
    <name type="scientific">Guptibacillus hwajinpoensis</name>
    <dbReference type="NCBI Taxonomy" id="208199"/>
    <lineage>
        <taxon>Bacteria</taxon>
        <taxon>Bacillati</taxon>
        <taxon>Bacillota</taxon>
        <taxon>Bacilli</taxon>
        <taxon>Bacillales</taxon>
        <taxon>Guptibacillaceae</taxon>
        <taxon>Guptibacillus</taxon>
    </lineage>
</organism>
<evidence type="ECO:0000256" key="1">
    <source>
        <dbReference type="SAM" id="Phobius"/>
    </source>
</evidence>